<accession>A0AAI8VEY6</accession>
<proteinExistence type="predicted"/>
<dbReference type="EMBL" id="CAUWAG010000006">
    <property type="protein sequence ID" value="CAJ2503727.1"/>
    <property type="molecule type" value="Genomic_DNA"/>
</dbReference>
<keyword evidence="3" id="KW-1185">Reference proteome</keyword>
<feature type="transmembrane region" description="Helical" evidence="1">
    <location>
        <begin position="49"/>
        <end position="69"/>
    </location>
</feature>
<reference evidence="2" key="1">
    <citation type="submission" date="2023-10" db="EMBL/GenBank/DDBJ databases">
        <authorList>
            <person name="Hackl T."/>
        </authorList>
    </citation>
    <scope>NUCLEOTIDE SEQUENCE</scope>
</reference>
<comment type="caution">
    <text evidence="2">The sequence shown here is derived from an EMBL/GenBank/DDBJ whole genome shotgun (WGS) entry which is preliminary data.</text>
</comment>
<dbReference type="AlphaFoldDB" id="A0AAI8VEY6"/>
<organism evidence="2 3">
    <name type="scientific">Anthostomella pinea</name>
    <dbReference type="NCBI Taxonomy" id="933095"/>
    <lineage>
        <taxon>Eukaryota</taxon>
        <taxon>Fungi</taxon>
        <taxon>Dikarya</taxon>
        <taxon>Ascomycota</taxon>
        <taxon>Pezizomycotina</taxon>
        <taxon>Sordariomycetes</taxon>
        <taxon>Xylariomycetidae</taxon>
        <taxon>Xylariales</taxon>
        <taxon>Xylariaceae</taxon>
        <taxon>Anthostomella</taxon>
    </lineage>
</organism>
<protein>
    <submittedName>
        <fullName evidence="2">Uu.00g111210.m01.CDS01</fullName>
    </submittedName>
</protein>
<sequence>MGAVDRVQTKFGHKPVTDITDGRWLDVKVKLHVLSMLHLSDNDSTSFDVAFSFAVVAVIGAVCGSCSILDLPTDVFTMIFEHAAEAPKLNAHVMRLKHRLHLWMDHLDEAHCGDVASDIRIRQQPHGGHLPAPHTHEPYSDSDPNGITSFRWSSRLCRQYQILSLRESKYLKRLDKTPGRGNVVLRRLITNDGKADED</sequence>
<keyword evidence="1" id="KW-0472">Membrane</keyword>
<evidence type="ECO:0000256" key="1">
    <source>
        <dbReference type="SAM" id="Phobius"/>
    </source>
</evidence>
<name>A0AAI8VEY6_9PEZI</name>
<keyword evidence="1" id="KW-1133">Transmembrane helix</keyword>
<evidence type="ECO:0000313" key="3">
    <source>
        <dbReference type="Proteomes" id="UP001295740"/>
    </source>
</evidence>
<keyword evidence="1" id="KW-0812">Transmembrane</keyword>
<gene>
    <name evidence="2" type="ORF">KHLLAP_LOCUS4195</name>
</gene>
<evidence type="ECO:0000313" key="2">
    <source>
        <dbReference type="EMBL" id="CAJ2503727.1"/>
    </source>
</evidence>
<dbReference type="Proteomes" id="UP001295740">
    <property type="component" value="Unassembled WGS sequence"/>
</dbReference>